<feature type="binding site" evidence="5">
    <location>
        <begin position="378"/>
        <end position="381"/>
    </location>
    <ligand>
        <name>GTP</name>
        <dbReference type="ChEBI" id="CHEBI:37565"/>
    </ligand>
</feature>
<dbReference type="SUPFAM" id="SSF47895">
    <property type="entry name" value="Transducin (alpha subunit), insertion domain"/>
    <property type="match status" value="1"/>
</dbReference>
<evidence type="ECO:0008006" key="10">
    <source>
        <dbReference type="Google" id="ProtNLM"/>
    </source>
</evidence>
<keyword evidence="2 5" id="KW-0547">Nucleotide-binding</keyword>
<keyword evidence="3 5" id="KW-0342">GTP-binding</keyword>
<reference evidence="8 9" key="1">
    <citation type="submission" date="2018-11" db="EMBL/GenBank/DDBJ databases">
        <title>Genome assembly of Steccherinum ochraceum LE-BIN_3174, the white-rot fungus of the Steccherinaceae family (The Residual Polyporoid clade, Polyporales, Basidiomycota).</title>
        <authorList>
            <person name="Fedorova T.V."/>
            <person name="Glazunova O.A."/>
            <person name="Landesman E.O."/>
            <person name="Moiseenko K.V."/>
            <person name="Psurtseva N.V."/>
            <person name="Savinova O.S."/>
            <person name="Shakhova N.V."/>
            <person name="Tyazhelova T.V."/>
            <person name="Vasina D.V."/>
        </authorList>
    </citation>
    <scope>NUCLEOTIDE SEQUENCE [LARGE SCALE GENOMIC DNA]</scope>
    <source>
        <strain evidence="8 9">LE-BIN_3174</strain>
    </source>
</reference>
<protein>
    <recommendedName>
        <fullName evidence="10">Guanine nucleotide-binding protein alpha-4 subunit</fullName>
    </recommendedName>
</protein>
<dbReference type="GO" id="GO:0005834">
    <property type="term" value="C:heterotrimeric G-protein complex"/>
    <property type="evidence" value="ECO:0007669"/>
    <property type="project" value="TreeGrafter"/>
</dbReference>
<dbReference type="Proteomes" id="UP000292702">
    <property type="component" value="Unassembled WGS sequence"/>
</dbReference>
<evidence type="ECO:0000256" key="5">
    <source>
        <dbReference type="PIRSR" id="PIRSR601019-1"/>
    </source>
</evidence>
<dbReference type="SMART" id="SM00275">
    <property type="entry name" value="G_alpha"/>
    <property type="match status" value="1"/>
</dbReference>
<dbReference type="GO" id="GO:0007188">
    <property type="term" value="P:adenylate cyclase-modulating G protein-coupled receptor signaling pathway"/>
    <property type="evidence" value="ECO:0007669"/>
    <property type="project" value="TreeGrafter"/>
</dbReference>
<dbReference type="Pfam" id="PF00503">
    <property type="entry name" value="G-alpha"/>
    <property type="match status" value="1"/>
</dbReference>
<dbReference type="InterPro" id="IPR001019">
    <property type="entry name" value="Gprotein_alpha_su"/>
</dbReference>
<dbReference type="PANTHER" id="PTHR10218:SF360">
    <property type="entry name" value="GUANINE NUCLEOTIDE-BINDING PROTEIN SUBUNIT ALPHA HOMOLOG"/>
    <property type="match status" value="1"/>
</dbReference>
<dbReference type="OrthoDB" id="5817230at2759"/>
<proteinExistence type="predicted"/>
<evidence type="ECO:0000256" key="4">
    <source>
        <dbReference type="ARBA" id="ARBA00023224"/>
    </source>
</evidence>
<evidence type="ECO:0000256" key="6">
    <source>
        <dbReference type="PIRSR" id="PIRSR601019-2"/>
    </source>
</evidence>
<evidence type="ECO:0000256" key="1">
    <source>
        <dbReference type="ARBA" id="ARBA00022723"/>
    </source>
</evidence>
<accession>A0A4R0QZP7</accession>
<dbReference type="GO" id="GO:0005525">
    <property type="term" value="F:GTP binding"/>
    <property type="evidence" value="ECO:0007669"/>
    <property type="project" value="UniProtKB-KW"/>
</dbReference>
<dbReference type="InterPro" id="IPR027417">
    <property type="entry name" value="P-loop_NTPase"/>
</dbReference>
<dbReference type="InterPro" id="IPR011025">
    <property type="entry name" value="GproteinA_insert"/>
</dbReference>
<dbReference type="PANTHER" id="PTHR10218">
    <property type="entry name" value="GTP-BINDING PROTEIN ALPHA SUBUNIT"/>
    <property type="match status" value="1"/>
</dbReference>
<dbReference type="GO" id="GO:0005737">
    <property type="term" value="C:cytoplasm"/>
    <property type="evidence" value="ECO:0007669"/>
    <property type="project" value="TreeGrafter"/>
</dbReference>
<dbReference type="GO" id="GO:0003924">
    <property type="term" value="F:GTPase activity"/>
    <property type="evidence" value="ECO:0007669"/>
    <property type="project" value="InterPro"/>
</dbReference>
<sequence length="468" mass="52230">MPIAALSASTKDDPLAHITAPPVSETDADRRARLEAEAEAKRISDAIDEEISAEERAAKKGQIVKILLLGQSESGKSTTLKNFQLMHSPKAFRAERASWRAVIQLNVVRSIRIILEALAEHQAQQNVPVHARPTTANGSPVTPPSDIRLTPDHLKLKMRLTPLLQVEEVLIKKLSPAGSGETEATQLAAAANLTGPLGRYKDKELAVNSSFAWKGVFNRLMTNTRDSFEGDAIDYDSSDDPGRVISACCEDMIRLWTDPTIRRLLSEQAIRLEDMGGFFLDSLERVASLRYTPSDDDILRARLKTLGVTEYRFNIKEAAWAPYFDDVNAILFLAPISAFDQALAEDPAVNRLEDSVLLWKSIVSNALLSKTNIVLFLNKVDILRQKLESGVKFADHIVSYGNRPNDMESTSHYLRRKFAQIHKEHSTKDRTFYCHFTTVTDPKATQHILIDLQDTLVRKNLAQSHLVA</sequence>
<gene>
    <name evidence="8" type="ORF">EIP91_011418</name>
</gene>
<dbReference type="Gene3D" id="1.10.400.10">
    <property type="entry name" value="GI Alpha 1, domain 2-like"/>
    <property type="match status" value="1"/>
</dbReference>
<dbReference type="PRINTS" id="PR00318">
    <property type="entry name" value="GPROTEINA"/>
</dbReference>
<keyword evidence="6" id="KW-0460">Magnesium</keyword>
<organism evidence="8 9">
    <name type="scientific">Steccherinum ochraceum</name>
    <dbReference type="NCBI Taxonomy" id="92696"/>
    <lineage>
        <taxon>Eukaryota</taxon>
        <taxon>Fungi</taxon>
        <taxon>Dikarya</taxon>
        <taxon>Basidiomycota</taxon>
        <taxon>Agaricomycotina</taxon>
        <taxon>Agaricomycetes</taxon>
        <taxon>Polyporales</taxon>
        <taxon>Steccherinaceae</taxon>
        <taxon>Steccherinum</taxon>
    </lineage>
</organism>
<dbReference type="GO" id="GO:0001664">
    <property type="term" value="F:G protein-coupled receptor binding"/>
    <property type="evidence" value="ECO:0007669"/>
    <property type="project" value="TreeGrafter"/>
</dbReference>
<feature type="region of interest" description="Disordered" evidence="7">
    <location>
        <begin position="1"/>
        <end position="32"/>
    </location>
</feature>
<comment type="caution">
    <text evidence="8">The sequence shown here is derived from an EMBL/GenBank/DDBJ whole genome shotgun (WGS) entry which is preliminary data.</text>
</comment>
<evidence type="ECO:0000313" key="9">
    <source>
        <dbReference type="Proteomes" id="UP000292702"/>
    </source>
</evidence>
<evidence type="ECO:0000256" key="7">
    <source>
        <dbReference type="SAM" id="MobiDB-lite"/>
    </source>
</evidence>
<evidence type="ECO:0000256" key="2">
    <source>
        <dbReference type="ARBA" id="ARBA00022741"/>
    </source>
</evidence>
<dbReference type="SUPFAM" id="SSF52540">
    <property type="entry name" value="P-loop containing nucleoside triphosphate hydrolases"/>
    <property type="match status" value="1"/>
</dbReference>
<name>A0A4R0QZP7_9APHY</name>
<dbReference type="Gene3D" id="3.40.50.300">
    <property type="entry name" value="P-loop containing nucleotide triphosphate hydrolases"/>
    <property type="match status" value="2"/>
</dbReference>
<dbReference type="PROSITE" id="PS51882">
    <property type="entry name" value="G_ALPHA"/>
    <property type="match status" value="1"/>
</dbReference>
<dbReference type="FunFam" id="3.40.50.300:FF:000692">
    <property type="entry name" value="Guanine nucleotide-binding protein subunit alpha"/>
    <property type="match status" value="1"/>
</dbReference>
<dbReference type="GO" id="GO:0046872">
    <property type="term" value="F:metal ion binding"/>
    <property type="evidence" value="ECO:0007669"/>
    <property type="project" value="UniProtKB-KW"/>
</dbReference>
<dbReference type="AlphaFoldDB" id="A0A4R0QZP7"/>
<dbReference type="GO" id="GO:0031683">
    <property type="term" value="F:G-protein beta/gamma-subunit complex binding"/>
    <property type="evidence" value="ECO:0007669"/>
    <property type="project" value="InterPro"/>
</dbReference>
<feature type="binding site" evidence="5">
    <location>
        <begin position="299"/>
        <end position="305"/>
    </location>
    <ligand>
        <name>GTP</name>
        <dbReference type="ChEBI" id="CHEBI:37565"/>
    </ligand>
</feature>
<feature type="binding site" evidence="6">
    <location>
        <position position="305"/>
    </location>
    <ligand>
        <name>Mg(2+)</name>
        <dbReference type="ChEBI" id="CHEBI:18420"/>
    </ligand>
</feature>
<dbReference type="STRING" id="92696.A0A4R0QZP7"/>
<evidence type="ECO:0000256" key="3">
    <source>
        <dbReference type="ARBA" id="ARBA00023134"/>
    </source>
</evidence>
<keyword evidence="4" id="KW-0807">Transducer</keyword>
<keyword evidence="1 6" id="KW-0479">Metal-binding</keyword>
<dbReference type="EMBL" id="RWJN01000737">
    <property type="protein sequence ID" value="TCD59800.1"/>
    <property type="molecule type" value="Genomic_DNA"/>
</dbReference>
<evidence type="ECO:0000313" key="8">
    <source>
        <dbReference type="EMBL" id="TCD59800.1"/>
    </source>
</evidence>
<keyword evidence="9" id="KW-1185">Reference proteome</keyword>